<dbReference type="PANTHER" id="PTHR42928">
    <property type="entry name" value="TRICARBOXYLATE-BINDING PROTEIN"/>
    <property type="match status" value="1"/>
</dbReference>
<gene>
    <name evidence="2" type="ORF">H7965_25865</name>
</gene>
<evidence type="ECO:0000313" key="3">
    <source>
        <dbReference type="Proteomes" id="UP000600101"/>
    </source>
</evidence>
<dbReference type="CDD" id="cd13578">
    <property type="entry name" value="PBP2_Bug27"/>
    <property type="match status" value="1"/>
</dbReference>
<accession>A0A9X0R530</accession>
<protein>
    <submittedName>
        <fullName evidence="2">Tripartite tricarboxylate transporter substrate binding protein</fullName>
    </submittedName>
</protein>
<comment type="similarity">
    <text evidence="1">Belongs to the UPF0065 (bug) family.</text>
</comment>
<dbReference type="Gene3D" id="3.40.190.150">
    <property type="entry name" value="Bordetella uptake gene, domain 1"/>
    <property type="match status" value="1"/>
</dbReference>
<evidence type="ECO:0000256" key="1">
    <source>
        <dbReference type="ARBA" id="ARBA00006987"/>
    </source>
</evidence>
<evidence type="ECO:0000313" key="2">
    <source>
        <dbReference type="EMBL" id="MBC4018693.1"/>
    </source>
</evidence>
<dbReference type="AlphaFoldDB" id="A0A9X0R530"/>
<name>A0A9X0R530_9PROT</name>
<dbReference type="Proteomes" id="UP000600101">
    <property type="component" value="Unassembled WGS sequence"/>
</dbReference>
<comment type="caution">
    <text evidence="2">The sequence shown here is derived from an EMBL/GenBank/DDBJ whole genome shotgun (WGS) entry which is preliminary data.</text>
</comment>
<reference evidence="2" key="1">
    <citation type="submission" date="2020-08" db="EMBL/GenBank/DDBJ databases">
        <authorList>
            <person name="Hu Y."/>
            <person name="Nguyen S.V."/>
            <person name="Li F."/>
            <person name="Fanning S."/>
        </authorList>
    </citation>
    <scope>NUCLEOTIDE SEQUENCE</scope>
    <source>
        <strain evidence="2">SYSU D8009</strain>
    </source>
</reference>
<proteinExistence type="inferred from homology"/>
<keyword evidence="3" id="KW-1185">Reference proteome</keyword>
<dbReference type="PANTHER" id="PTHR42928:SF5">
    <property type="entry name" value="BLR1237 PROTEIN"/>
    <property type="match status" value="1"/>
</dbReference>
<dbReference type="SUPFAM" id="SSF53850">
    <property type="entry name" value="Periplasmic binding protein-like II"/>
    <property type="match status" value="1"/>
</dbReference>
<dbReference type="InterPro" id="IPR005064">
    <property type="entry name" value="BUG"/>
</dbReference>
<dbReference type="Pfam" id="PF03401">
    <property type="entry name" value="TctC"/>
    <property type="match status" value="1"/>
</dbReference>
<sequence length="317" mass="32973">MASLAGATGLALAHPALAEPWPAKPIRVVAPYPPGGATDITARIYGRHLQQSLGQPIVIENRAGAGGELGAEFVARAAPDGYTLLFGAIGSLAIHAVIPSQRPPYALFAAFVGVSMGSSVPLAVAVRDTLGVSSLEELLAMARARPGSLTYGSAGNGSTQHLTGEHFKQRAKVDLLHVPYRGSGPAVNDLLGGQIDLAFETLPALSPAILSGRIRLLAVTSAVRAAMMPETPTLDELGLKGFDVSTLYGLLAPRGTPEAIVERLSHAMQEIARMPEVRTQLASQGAEAVASTPAETDALVRREVNKWSEVASSAKLD</sequence>
<dbReference type="Gene3D" id="3.40.190.10">
    <property type="entry name" value="Periplasmic binding protein-like II"/>
    <property type="match status" value="1"/>
</dbReference>
<dbReference type="PIRSF" id="PIRSF017082">
    <property type="entry name" value="YflP"/>
    <property type="match status" value="1"/>
</dbReference>
<dbReference type="EMBL" id="JACOMF010000072">
    <property type="protein sequence ID" value="MBC4018693.1"/>
    <property type="molecule type" value="Genomic_DNA"/>
</dbReference>
<organism evidence="2 3">
    <name type="scientific">Siccirubricoccus deserti</name>
    <dbReference type="NCBI Taxonomy" id="2013562"/>
    <lineage>
        <taxon>Bacteria</taxon>
        <taxon>Pseudomonadati</taxon>
        <taxon>Pseudomonadota</taxon>
        <taxon>Alphaproteobacteria</taxon>
        <taxon>Acetobacterales</taxon>
        <taxon>Roseomonadaceae</taxon>
        <taxon>Siccirubricoccus</taxon>
    </lineage>
</organism>
<dbReference type="InterPro" id="IPR042100">
    <property type="entry name" value="Bug_dom1"/>
</dbReference>